<name>A0A1M6CGT4_9FIRM</name>
<dbReference type="Pfam" id="PF14398">
    <property type="entry name" value="ATPgrasp_YheCD"/>
    <property type="match status" value="1"/>
</dbReference>
<dbReference type="AlphaFoldDB" id="A0A1M6CGT4"/>
<gene>
    <name evidence="3" type="ORF">SAMN02745176_00760</name>
</gene>
<organism evidence="3 4">
    <name type="scientific">Lutispora thermophila DSM 19022</name>
    <dbReference type="NCBI Taxonomy" id="1122184"/>
    <lineage>
        <taxon>Bacteria</taxon>
        <taxon>Bacillati</taxon>
        <taxon>Bacillota</taxon>
        <taxon>Clostridia</taxon>
        <taxon>Lutisporales</taxon>
        <taxon>Lutisporaceae</taxon>
        <taxon>Lutispora</taxon>
    </lineage>
</organism>
<reference evidence="3 4" key="1">
    <citation type="submission" date="2016-11" db="EMBL/GenBank/DDBJ databases">
        <authorList>
            <person name="Jaros S."/>
            <person name="Januszkiewicz K."/>
            <person name="Wedrychowicz H."/>
        </authorList>
    </citation>
    <scope>NUCLEOTIDE SEQUENCE [LARGE SCALE GENOMIC DNA]</scope>
    <source>
        <strain evidence="3 4">DSM 19022</strain>
    </source>
</reference>
<keyword evidence="4" id="KW-1185">Reference proteome</keyword>
<dbReference type="InterPro" id="IPR011761">
    <property type="entry name" value="ATP-grasp"/>
</dbReference>
<keyword evidence="1" id="KW-0067">ATP-binding</keyword>
<dbReference type="OrthoDB" id="1809801at2"/>
<dbReference type="STRING" id="1122184.SAMN02745176_00760"/>
<feature type="domain" description="ATP-grasp" evidence="2">
    <location>
        <begin position="107"/>
        <end position="334"/>
    </location>
</feature>
<dbReference type="InterPro" id="IPR026838">
    <property type="entry name" value="YheC/D"/>
</dbReference>
<evidence type="ECO:0000256" key="1">
    <source>
        <dbReference type="PROSITE-ProRule" id="PRU00409"/>
    </source>
</evidence>
<evidence type="ECO:0000259" key="2">
    <source>
        <dbReference type="PROSITE" id="PS50975"/>
    </source>
</evidence>
<accession>A0A1M6CGT4</accession>
<evidence type="ECO:0000313" key="4">
    <source>
        <dbReference type="Proteomes" id="UP000184442"/>
    </source>
</evidence>
<dbReference type="PROSITE" id="PS50975">
    <property type="entry name" value="ATP_GRASP"/>
    <property type="match status" value="1"/>
</dbReference>
<dbReference type="RefSeq" id="WP_073024698.1">
    <property type="nucleotide sequence ID" value="NZ_FQZS01000005.1"/>
</dbReference>
<dbReference type="EMBL" id="FQZS01000005">
    <property type="protein sequence ID" value="SHI59964.1"/>
    <property type="molecule type" value="Genomic_DNA"/>
</dbReference>
<dbReference type="SUPFAM" id="SSF56059">
    <property type="entry name" value="Glutathione synthetase ATP-binding domain-like"/>
    <property type="match status" value="1"/>
</dbReference>
<keyword evidence="1" id="KW-0547">Nucleotide-binding</keyword>
<evidence type="ECO:0000313" key="3">
    <source>
        <dbReference type="EMBL" id="SHI59964.1"/>
    </source>
</evidence>
<proteinExistence type="predicted"/>
<dbReference type="GO" id="GO:0046872">
    <property type="term" value="F:metal ion binding"/>
    <property type="evidence" value="ECO:0007669"/>
    <property type="project" value="InterPro"/>
</dbReference>
<dbReference type="GO" id="GO:0005524">
    <property type="term" value="F:ATP binding"/>
    <property type="evidence" value="ECO:0007669"/>
    <property type="project" value="UniProtKB-UniRule"/>
</dbReference>
<sequence>MKKYLVGLLCNNLAPINYYNLAEDLSIELIKFTRSGIDWEKQEIKGIMFNSGKWEEKVTRFPDSIYNRCYTSSTVTTDKLEKVIGSGKVFNSFTRFDKYKVYSILKESGLEDLMLPTYQYTREHLLSMLHEEGTVLMKPVKGAMGHKILRFTFQSNEYKVYIQTFYSVKIIKSADDLIIFIDKQCTPEKYIIQPFISFASIDGHVFDMRMLVQKNKKGVWNITADMSRVAYRNFFITNLTYDVLRIHEVFENAGFDKTILLELRDISIRVAEILEEKLCFLGEISVDFGIESNGKLRIIEVNGKPEKTVFGRISDEALQKVFITPLEYAAYLAEN</sequence>
<dbReference type="Proteomes" id="UP000184442">
    <property type="component" value="Unassembled WGS sequence"/>
</dbReference>
<protein>
    <submittedName>
        <fullName evidence="3">YheC/D like ATP-grasp</fullName>
    </submittedName>
</protein>